<evidence type="ECO:0000313" key="5">
    <source>
        <dbReference type="EMBL" id="KXZ68820.1"/>
    </source>
</evidence>
<dbReference type="PANTHER" id="PTHR13847:SF289">
    <property type="entry name" value="GLYCINE OXIDASE"/>
    <property type="match status" value="1"/>
</dbReference>
<dbReference type="SUPFAM" id="SSF51905">
    <property type="entry name" value="FAD/NAD(P)-binding domain"/>
    <property type="match status" value="1"/>
</dbReference>
<dbReference type="Gene3D" id="3.50.50.60">
    <property type="entry name" value="FAD/NAD(P)-binding domain"/>
    <property type="match status" value="1"/>
</dbReference>
<dbReference type="GO" id="GO:0009228">
    <property type="term" value="P:thiamine biosynthetic process"/>
    <property type="evidence" value="ECO:0007669"/>
    <property type="project" value="UniProtKB-KW"/>
</dbReference>
<dbReference type="EMBL" id="JRHX01000087">
    <property type="protein sequence ID" value="KXZ68820.1"/>
    <property type="molecule type" value="Genomic_DNA"/>
</dbReference>
<dbReference type="InterPro" id="IPR012727">
    <property type="entry name" value="Gly_oxidase_ThiO"/>
</dbReference>
<evidence type="ECO:0000256" key="2">
    <source>
        <dbReference type="ARBA" id="ARBA00022977"/>
    </source>
</evidence>
<dbReference type="AlphaFoldDB" id="A0A150HRF4"/>
<dbReference type="NCBIfam" id="TIGR02352">
    <property type="entry name" value="thiamin_ThiO"/>
    <property type="match status" value="1"/>
</dbReference>
<name>A0A150HRF4_9GAMM</name>
<feature type="domain" description="FAD dependent oxidoreductase" evidence="4">
    <location>
        <begin position="3"/>
        <end position="346"/>
    </location>
</feature>
<protein>
    <submittedName>
        <fullName evidence="5">Hydrogen cyanide synthase subunit HcnC</fullName>
        <ecNumber evidence="5">1.4.99.5</ecNumber>
    </submittedName>
</protein>
<evidence type="ECO:0000256" key="1">
    <source>
        <dbReference type="ARBA" id="ARBA00004948"/>
    </source>
</evidence>
<dbReference type="Proteomes" id="UP000075544">
    <property type="component" value="Unassembled WGS sequence"/>
</dbReference>
<dbReference type="PATRIC" id="fig|52133.19.peg.3026"/>
<accession>A0A150HRF4</accession>
<dbReference type="InterPro" id="IPR036188">
    <property type="entry name" value="FAD/NAD-bd_sf"/>
</dbReference>
<dbReference type="GO" id="GO:0050660">
    <property type="term" value="F:flavin adenine dinucleotide binding"/>
    <property type="evidence" value="ECO:0007669"/>
    <property type="project" value="InterPro"/>
</dbReference>
<dbReference type="GO" id="GO:0050622">
    <property type="term" value="F:glycine dehydrogenase (cyanide-forming) activity"/>
    <property type="evidence" value="ECO:0007669"/>
    <property type="project" value="UniProtKB-EC"/>
</dbReference>
<evidence type="ECO:0000313" key="6">
    <source>
        <dbReference type="Proteomes" id="UP000075544"/>
    </source>
</evidence>
<sequence length="373" mass="42164">MHIAIIGAGISGLMTALELVEQGCAVDIFDQQQAGQAASWAGGGILSPMYPWRYAPEVNQLAQHGKSLYQMWNEKLLPITGIDFQIHDTGMLIFDQKDFNVGLDYATQFNEPMQQAHLLNREKLEQVNPHISTQFQQAIYFPQLSNVRNPRLLQSLIHYLKQHPLVQFFEHCPIEKLLIQNHKAQGIQLNDGQRFYADHVVLASGAWSQHWLEQVQREIPVHPVQGQMLLFKTPENWLPTMCMNRVMYLIPRQDGHIVCGSSMAEVGFDTNTDMSTQQNILDACLAMVPELAQFPIVKRWAGLRPSSPKGIPYIGQMPNIENLWANFGHFRNGLCMGSGSALLLRQLILEQKTIVNPSAYSPSHLEKTLLMTS</sequence>
<comment type="caution">
    <text evidence="5">The sequence shown here is derived from an EMBL/GenBank/DDBJ whole genome shotgun (WGS) entry which is preliminary data.</text>
</comment>
<dbReference type="GO" id="GO:0005737">
    <property type="term" value="C:cytoplasm"/>
    <property type="evidence" value="ECO:0007669"/>
    <property type="project" value="TreeGrafter"/>
</dbReference>
<dbReference type="SUPFAM" id="SSF54373">
    <property type="entry name" value="FAD-linked reductases, C-terminal domain"/>
    <property type="match status" value="1"/>
</dbReference>
<keyword evidence="3 5" id="KW-0560">Oxidoreductase</keyword>
<evidence type="ECO:0000256" key="3">
    <source>
        <dbReference type="ARBA" id="ARBA00023002"/>
    </source>
</evidence>
<dbReference type="RefSeq" id="WP_061525524.1">
    <property type="nucleotide sequence ID" value="NZ_JRHX01000087.1"/>
</dbReference>
<proteinExistence type="predicted"/>
<reference evidence="5 6" key="1">
    <citation type="journal article" date="2016" name="Sci. Rep.">
        <title>Genomic and phenotypic characterization of the species Acinetobacter venetianus.</title>
        <authorList>
            <person name="Fondi M."/>
            <person name="Maida I."/>
            <person name="Perrin E."/>
            <person name="Orlandini V."/>
            <person name="La Torre L."/>
            <person name="Bosi E."/>
            <person name="Negroni A."/>
            <person name="Zanaroli G."/>
            <person name="Fava F."/>
            <person name="Decorosi F."/>
            <person name="Giovannetti L."/>
            <person name="Viti C."/>
            <person name="Vaneechoutte M."/>
            <person name="Dijkshoorn L."/>
            <person name="Fani R."/>
        </authorList>
    </citation>
    <scope>NUCLEOTIDE SEQUENCE [LARGE SCALE GENOMIC DNA]</scope>
    <source>
        <strain evidence="5 6">LUH13518</strain>
    </source>
</reference>
<dbReference type="Pfam" id="PF01266">
    <property type="entry name" value="DAO"/>
    <property type="match status" value="1"/>
</dbReference>
<keyword evidence="2" id="KW-0784">Thiamine biosynthesis</keyword>
<evidence type="ECO:0000259" key="4">
    <source>
        <dbReference type="Pfam" id="PF01266"/>
    </source>
</evidence>
<dbReference type="GO" id="GO:0009229">
    <property type="term" value="P:thiamine diphosphate biosynthetic process"/>
    <property type="evidence" value="ECO:0007669"/>
    <property type="project" value="UniProtKB-UniPathway"/>
</dbReference>
<dbReference type="PANTHER" id="PTHR13847">
    <property type="entry name" value="SARCOSINE DEHYDROGENASE-RELATED"/>
    <property type="match status" value="1"/>
</dbReference>
<organism evidence="5 6">
    <name type="scientific">Acinetobacter venetianus</name>
    <dbReference type="NCBI Taxonomy" id="52133"/>
    <lineage>
        <taxon>Bacteria</taxon>
        <taxon>Pseudomonadati</taxon>
        <taxon>Pseudomonadota</taxon>
        <taxon>Gammaproteobacteria</taxon>
        <taxon>Moraxellales</taxon>
        <taxon>Moraxellaceae</taxon>
        <taxon>Acinetobacter</taxon>
    </lineage>
</organism>
<gene>
    <name evidence="5" type="primary">hcnC</name>
    <name evidence="5" type="ORF">AVENLUH13518_02981</name>
</gene>
<dbReference type="UniPathway" id="UPA00060"/>
<dbReference type="InterPro" id="IPR006076">
    <property type="entry name" value="FAD-dep_OxRdtase"/>
</dbReference>
<dbReference type="Gene3D" id="3.30.9.10">
    <property type="entry name" value="D-Amino Acid Oxidase, subunit A, domain 2"/>
    <property type="match status" value="1"/>
</dbReference>
<dbReference type="EC" id="1.4.99.5" evidence="5"/>
<comment type="pathway">
    <text evidence="1">Cofactor biosynthesis; thiamine diphosphate biosynthesis.</text>
</comment>